<protein>
    <submittedName>
        <fullName evidence="13">CCA tRNA nucleotidyltransferase</fullName>
        <ecNumber evidence="13">2.7.7.72</ecNumber>
    </submittedName>
</protein>
<dbReference type="Gene3D" id="1.10.3090.10">
    <property type="entry name" value="cca-adding enzyme, domain 2"/>
    <property type="match status" value="1"/>
</dbReference>
<name>A0A6N9Q760_9BACL</name>
<comment type="similarity">
    <text evidence="9">Belongs to the tRNA nucleotidyltransferase/poly(A) polymerase family.</text>
</comment>
<evidence type="ECO:0000256" key="1">
    <source>
        <dbReference type="ARBA" id="ARBA00001946"/>
    </source>
</evidence>
<dbReference type="PANTHER" id="PTHR46173:SF1">
    <property type="entry name" value="CCA TRNA NUCLEOTIDYLTRANSFERASE 1, MITOCHONDRIAL"/>
    <property type="match status" value="1"/>
</dbReference>
<dbReference type="NCBIfam" id="NF009814">
    <property type="entry name" value="PRK13299.1"/>
    <property type="match status" value="1"/>
</dbReference>
<keyword evidence="6" id="KW-0547">Nucleotide-binding</keyword>
<dbReference type="Pfam" id="PF01743">
    <property type="entry name" value="PolyA_pol"/>
    <property type="match status" value="1"/>
</dbReference>
<evidence type="ECO:0000256" key="2">
    <source>
        <dbReference type="ARBA" id="ARBA00022679"/>
    </source>
</evidence>
<comment type="caution">
    <text evidence="13">The sequence shown here is derived from an EMBL/GenBank/DDBJ whole genome shotgun (WGS) entry which is preliminary data.</text>
</comment>
<feature type="domain" description="Poly A polymerase head" evidence="10">
    <location>
        <begin position="25"/>
        <end position="145"/>
    </location>
</feature>
<evidence type="ECO:0000256" key="9">
    <source>
        <dbReference type="RuleBase" id="RU003953"/>
    </source>
</evidence>
<keyword evidence="5" id="KW-0479">Metal-binding</keyword>
<dbReference type="InterPro" id="IPR032810">
    <property type="entry name" value="CCA-adding_enz_C"/>
</dbReference>
<organism evidence="13 14">
    <name type="scientific">Chengkuizengella marina</name>
    <dbReference type="NCBI Taxonomy" id="2507566"/>
    <lineage>
        <taxon>Bacteria</taxon>
        <taxon>Bacillati</taxon>
        <taxon>Bacillota</taxon>
        <taxon>Bacilli</taxon>
        <taxon>Bacillales</taxon>
        <taxon>Paenibacillaceae</taxon>
        <taxon>Chengkuizengella</taxon>
    </lineage>
</organism>
<dbReference type="GO" id="GO:0008033">
    <property type="term" value="P:tRNA processing"/>
    <property type="evidence" value="ECO:0007669"/>
    <property type="project" value="UniProtKB-KW"/>
</dbReference>
<evidence type="ECO:0000259" key="10">
    <source>
        <dbReference type="Pfam" id="PF01743"/>
    </source>
</evidence>
<dbReference type="GO" id="GO:0004810">
    <property type="term" value="F:CCA tRNA nucleotidyltransferase activity"/>
    <property type="evidence" value="ECO:0007669"/>
    <property type="project" value="UniProtKB-EC"/>
</dbReference>
<evidence type="ECO:0000313" key="13">
    <source>
        <dbReference type="EMBL" id="NBI30503.1"/>
    </source>
</evidence>
<keyword evidence="14" id="KW-1185">Reference proteome</keyword>
<dbReference type="OrthoDB" id="9805698at2"/>
<evidence type="ECO:0000259" key="11">
    <source>
        <dbReference type="Pfam" id="PF12627"/>
    </source>
</evidence>
<gene>
    <name evidence="13" type="ORF">ERL59_16260</name>
</gene>
<dbReference type="InterPro" id="IPR002646">
    <property type="entry name" value="PolA_pol_head_dom"/>
</dbReference>
<evidence type="ECO:0000313" key="14">
    <source>
        <dbReference type="Proteomes" id="UP000448943"/>
    </source>
</evidence>
<sequence>MKDLILMEQEASEVIRHLEKHGYEAYYVGGYVRDKFLNRNIKDIDITTSAYPSIVMDIFSHTVPTGLQHGTVTVIMKNYHFEVTTFRTETEYQDHRHPKEVQFVSKLIDDLERRDFTMNAMAININGTIIDPFGGKKDLNAKILRCVGDPVLRFSEDALRMMRGIRFAAEYDLQVEPKTWNAILLHKESIKHVAMERISAELDRMIEGSNPKKGIELLVASELMNYTKENLQIQKENWLALSDNNVLKAFQHLDEGSLRWFLLLLMLKTETNHIKTLLKKLKFPNYKIMRIHAVKQVKDWLNENQYSERSWKKAVIHYGADAVKDLHTILNTVALDHCDLRLLSFKMNKAEFDQMLQKGLDWIREIPIKQLNELEITGGEIKDLKNKSGPWIRSVLNQLLIEVALNELENKQKDLMNRATQIIRGMNEYE</sequence>
<proteinExistence type="inferred from homology"/>
<dbReference type="InterPro" id="IPR032828">
    <property type="entry name" value="PolyA_RNA-bd"/>
</dbReference>
<dbReference type="SUPFAM" id="SSF81301">
    <property type="entry name" value="Nucleotidyltransferase"/>
    <property type="match status" value="1"/>
</dbReference>
<keyword evidence="4 13" id="KW-0548">Nucleotidyltransferase</keyword>
<feature type="domain" description="tRNA nucleotidyltransferase/poly(A) polymerase RNA and SrmB- binding" evidence="11">
    <location>
        <begin position="173"/>
        <end position="227"/>
    </location>
</feature>
<dbReference type="GO" id="GO:0046872">
    <property type="term" value="F:metal ion binding"/>
    <property type="evidence" value="ECO:0007669"/>
    <property type="project" value="UniProtKB-KW"/>
</dbReference>
<evidence type="ECO:0000256" key="6">
    <source>
        <dbReference type="ARBA" id="ARBA00022741"/>
    </source>
</evidence>
<keyword evidence="7" id="KW-0460">Magnesium</keyword>
<accession>A0A6N9Q760</accession>
<keyword evidence="8 9" id="KW-0694">RNA-binding</keyword>
<reference evidence="13 14" key="1">
    <citation type="submission" date="2019-01" db="EMBL/GenBank/DDBJ databases">
        <title>Chengkuizengella sp. nov., isolated from deep-sea sediment of East Pacific Ocean.</title>
        <authorList>
            <person name="Yang J."/>
            <person name="Lai Q."/>
            <person name="Shao Z."/>
        </authorList>
    </citation>
    <scope>NUCLEOTIDE SEQUENCE [LARGE SCALE GENOMIC DNA]</scope>
    <source>
        <strain evidence="13 14">YPA3-1-1</strain>
    </source>
</reference>
<dbReference type="EMBL" id="SIJB01000032">
    <property type="protein sequence ID" value="NBI30503.1"/>
    <property type="molecule type" value="Genomic_DNA"/>
</dbReference>
<dbReference type="RefSeq" id="WP_160647309.1">
    <property type="nucleotide sequence ID" value="NZ_SIJB01000032.1"/>
</dbReference>
<evidence type="ECO:0000259" key="12">
    <source>
        <dbReference type="Pfam" id="PF13735"/>
    </source>
</evidence>
<dbReference type="Proteomes" id="UP000448943">
    <property type="component" value="Unassembled WGS sequence"/>
</dbReference>
<dbReference type="GO" id="GO:0000166">
    <property type="term" value="F:nucleotide binding"/>
    <property type="evidence" value="ECO:0007669"/>
    <property type="project" value="UniProtKB-KW"/>
</dbReference>
<evidence type="ECO:0000256" key="7">
    <source>
        <dbReference type="ARBA" id="ARBA00022842"/>
    </source>
</evidence>
<dbReference type="GO" id="GO:0000049">
    <property type="term" value="F:tRNA binding"/>
    <property type="evidence" value="ECO:0007669"/>
    <property type="project" value="TreeGrafter"/>
</dbReference>
<dbReference type="Pfam" id="PF12627">
    <property type="entry name" value="PolyA_pol_RNAbd"/>
    <property type="match status" value="1"/>
</dbReference>
<evidence type="ECO:0000256" key="5">
    <source>
        <dbReference type="ARBA" id="ARBA00022723"/>
    </source>
</evidence>
<comment type="cofactor">
    <cofactor evidence="1">
        <name>Mg(2+)</name>
        <dbReference type="ChEBI" id="CHEBI:18420"/>
    </cofactor>
</comment>
<dbReference type="PANTHER" id="PTHR46173">
    <property type="entry name" value="CCA TRNA NUCLEOTIDYLTRANSFERASE 1, MITOCHONDRIAL"/>
    <property type="match status" value="1"/>
</dbReference>
<keyword evidence="2 9" id="KW-0808">Transferase</keyword>
<dbReference type="EC" id="2.7.7.72" evidence="13"/>
<evidence type="ECO:0000256" key="3">
    <source>
        <dbReference type="ARBA" id="ARBA00022694"/>
    </source>
</evidence>
<dbReference type="Gene3D" id="1.10.246.80">
    <property type="match status" value="1"/>
</dbReference>
<evidence type="ECO:0000256" key="4">
    <source>
        <dbReference type="ARBA" id="ARBA00022695"/>
    </source>
</evidence>
<feature type="domain" description="CCA-adding enzyme C-terminal" evidence="12">
    <location>
        <begin position="252"/>
        <end position="417"/>
    </location>
</feature>
<dbReference type="Gene3D" id="3.30.460.10">
    <property type="entry name" value="Beta Polymerase, domain 2"/>
    <property type="match status" value="1"/>
</dbReference>
<dbReference type="Pfam" id="PF13735">
    <property type="entry name" value="tRNA_NucTran2_2"/>
    <property type="match status" value="1"/>
</dbReference>
<evidence type="ECO:0000256" key="8">
    <source>
        <dbReference type="ARBA" id="ARBA00022884"/>
    </source>
</evidence>
<keyword evidence="3" id="KW-0819">tRNA processing</keyword>
<dbReference type="InterPro" id="IPR043519">
    <property type="entry name" value="NT_sf"/>
</dbReference>
<dbReference type="SUPFAM" id="SSF81891">
    <property type="entry name" value="Poly A polymerase C-terminal region-like"/>
    <property type="match status" value="1"/>
</dbReference>
<dbReference type="CDD" id="cd05398">
    <property type="entry name" value="NT_ClassII-CCAase"/>
    <property type="match status" value="1"/>
</dbReference>
<dbReference type="InterPro" id="IPR050264">
    <property type="entry name" value="Bact_CCA-adding_enz_type3_sf"/>
</dbReference>
<dbReference type="AlphaFoldDB" id="A0A6N9Q760"/>